<keyword evidence="4" id="KW-0808">Transferase</keyword>
<reference evidence="4 5" key="1">
    <citation type="submission" date="2020-04" db="EMBL/GenBank/DDBJ databases">
        <title>Genome sequencing of Rosenbergiella species.</title>
        <authorList>
            <person name="Alvarez-Perez S."/>
            <person name="Lievens B."/>
        </authorList>
    </citation>
    <scope>NUCLEOTIDE SEQUENCE [LARGE SCALE GENOMIC DNA]</scope>
    <source>
        <strain evidence="4 5">CdVSA20.1</strain>
    </source>
</reference>
<evidence type="ECO:0000313" key="4">
    <source>
        <dbReference type="EMBL" id="MBT0727528.1"/>
    </source>
</evidence>
<proteinExistence type="predicted"/>
<name>A0ABS5T989_9GAMM</name>
<evidence type="ECO:0000256" key="3">
    <source>
        <dbReference type="SAM" id="Phobius"/>
    </source>
</evidence>
<dbReference type="EMBL" id="JABBFO010000007">
    <property type="protein sequence ID" value="MBT0727528.1"/>
    <property type="molecule type" value="Genomic_DNA"/>
</dbReference>
<dbReference type="EC" id="2.1.1.107" evidence="4"/>
<keyword evidence="3" id="KW-0812">Transmembrane</keyword>
<dbReference type="GO" id="GO:0032259">
    <property type="term" value="P:methylation"/>
    <property type="evidence" value="ECO:0007669"/>
    <property type="project" value="UniProtKB-KW"/>
</dbReference>
<feature type="transmembrane region" description="Helical" evidence="3">
    <location>
        <begin position="30"/>
        <end position="49"/>
    </location>
</feature>
<evidence type="ECO:0000256" key="1">
    <source>
        <dbReference type="SAM" id="Coils"/>
    </source>
</evidence>
<keyword evidence="3" id="KW-1133">Transmembrane helix</keyword>
<feature type="compositionally biased region" description="Low complexity" evidence="2">
    <location>
        <begin position="357"/>
        <end position="370"/>
    </location>
</feature>
<keyword evidence="5" id="KW-1185">Reference proteome</keyword>
<gene>
    <name evidence="4" type="primary">hemX</name>
    <name evidence="4" type="ORF">HGT73_09055</name>
</gene>
<dbReference type="PANTHER" id="PTHR38043">
    <property type="entry name" value="PROTEIN HEMX"/>
    <property type="match status" value="1"/>
</dbReference>
<dbReference type="Proteomes" id="UP000786875">
    <property type="component" value="Unassembled WGS sequence"/>
</dbReference>
<sequence length="378" mass="42008">MTEQKAPSAMSDDTKDNHTNTPTPANGKKLASLAIVIALASGLGSAWYITHLNQSQSNSTQALREELSQFQLKNDSDRQQLTQQLSQTEQALKDSQTQLQDTDKDLQGLREKINSLTGNDTSVWLVSQADYLVKLAGRKLWSDQDVTTSLALLKSADRSLAQMDDPSILTIRRALNQDISTLATLNQVDYDGILLQVSQLANNVDNLRLADDNENGAPMDKDSRDISGSLAEWRHNLMVSWHDFMNNFITVRRRDNTAQPLLAPNQDIYLRENIRSQLLIAAQAIPRHQEEIYKQSLDAVSTWVRAWYNTNDPATKAFLAQVDQLVQTPISMDLPETLTSQNLLDKLMQDRVRGLMSSPSDSSPAPSHAAVTSPQQGG</sequence>
<dbReference type="Pfam" id="PF04375">
    <property type="entry name" value="HemX"/>
    <property type="match status" value="1"/>
</dbReference>
<keyword evidence="1" id="KW-0175">Coiled coil</keyword>
<evidence type="ECO:0000313" key="5">
    <source>
        <dbReference type="Proteomes" id="UP000786875"/>
    </source>
</evidence>
<dbReference type="RefSeq" id="WP_214213907.1">
    <property type="nucleotide sequence ID" value="NZ_JABBFO010000007.1"/>
</dbReference>
<dbReference type="InterPro" id="IPR007470">
    <property type="entry name" value="HemX"/>
</dbReference>
<dbReference type="NCBIfam" id="NF008173">
    <property type="entry name" value="PRK10920.1"/>
    <property type="match status" value="1"/>
</dbReference>
<keyword evidence="4" id="KW-0489">Methyltransferase</keyword>
<feature type="region of interest" description="Disordered" evidence="2">
    <location>
        <begin position="354"/>
        <end position="378"/>
    </location>
</feature>
<evidence type="ECO:0000256" key="2">
    <source>
        <dbReference type="SAM" id="MobiDB-lite"/>
    </source>
</evidence>
<organism evidence="4 5">
    <name type="scientific">Rosenbergiella australiborealis</name>
    <dbReference type="NCBI Taxonomy" id="1544696"/>
    <lineage>
        <taxon>Bacteria</taxon>
        <taxon>Pseudomonadati</taxon>
        <taxon>Pseudomonadota</taxon>
        <taxon>Gammaproteobacteria</taxon>
        <taxon>Enterobacterales</taxon>
        <taxon>Erwiniaceae</taxon>
        <taxon>Rosenbergiella</taxon>
    </lineage>
</organism>
<dbReference type="PANTHER" id="PTHR38043:SF1">
    <property type="entry name" value="PROTEIN HEMX"/>
    <property type="match status" value="1"/>
</dbReference>
<keyword evidence="3" id="KW-0472">Membrane</keyword>
<feature type="coiled-coil region" evidence="1">
    <location>
        <begin position="78"/>
        <end position="119"/>
    </location>
</feature>
<comment type="caution">
    <text evidence="4">The sequence shown here is derived from an EMBL/GenBank/DDBJ whole genome shotgun (WGS) entry which is preliminary data.</text>
</comment>
<accession>A0ABS5T989</accession>
<protein>
    <submittedName>
        <fullName evidence="4">Uroporphyrinogen-III C-methyltransferase</fullName>
        <ecNumber evidence="4">2.1.1.107</ecNumber>
    </submittedName>
</protein>
<feature type="region of interest" description="Disordered" evidence="2">
    <location>
        <begin position="1"/>
        <end position="26"/>
    </location>
</feature>
<dbReference type="GO" id="GO:0004851">
    <property type="term" value="F:uroporphyrin-III C-methyltransferase activity"/>
    <property type="evidence" value="ECO:0007669"/>
    <property type="project" value="UniProtKB-EC"/>
</dbReference>